<proteinExistence type="predicted"/>
<sequence>MDEHIAATIDSNAKNWVVKNLADKPGYKSVNYSRIDSIVLSYRNDSAYIRLEDSIMQIEALRFQEMGENFKLFNERKESGYYEKKQAEYRKKQERIKQKVEPNFIGYKVDHHFTVTDSSGAALLNKYILCFDKNGNLTRVIR</sequence>
<evidence type="ECO:0000313" key="1">
    <source>
        <dbReference type="EMBL" id="GAA4923210.1"/>
    </source>
</evidence>
<evidence type="ECO:0000313" key="2">
    <source>
        <dbReference type="Proteomes" id="UP001501436"/>
    </source>
</evidence>
<name>A0ABP9G5W5_9SPHI</name>
<dbReference type="EMBL" id="BAABJI010000002">
    <property type="protein sequence ID" value="GAA4923210.1"/>
    <property type="molecule type" value="Genomic_DNA"/>
</dbReference>
<dbReference type="Proteomes" id="UP001501436">
    <property type="component" value="Unassembled WGS sequence"/>
</dbReference>
<gene>
    <name evidence="1" type="ORF">GCM10023313_29180</name>
</gene>
<organism evidence="1 2">
    <name type="scientific">Mucilaginibacter defluvii</name>
    <dbReference type="NCBI Taxonomy" id="1196019"/>
    <lineage>
        <taxon>Bacteria</taxon>
        <taxon>Pseudomonadati</taxon>
        <taxon>Bacteroidota</taxon>
        <taxon>Sphingobacteriia</taxon>
        <taxon>Sphingobacteriales</taxon>
        <taxon>Sphingobacteriaceae</taxon>
        <taxon>Mucilaginibacter</taxon>
    </lineage>
</organism>
<comment type="caution">
    <text evidence="1">The sequence shown here is derived from an EMBL/GenBank/DDBJ whole genome shotgun (WGS) entry which is preliminary data.</text>
</comment>
<reference evidence="2" key="1">
    <citation type="journal article" date="2019" name="Int. J. Syst. Evol. Microbiol.">
        <title>The Global Catalogue of Microorganisms (GCM) 10K type strain sequencing project: providing services to taxonomists for standard genome sequencing and annotation.</title>
        <authorList>
            <consortium name="The Broad Institute Genomics Platform"/>
            <consortium name="The Broad Institute Genome Sequencing Center for Infectious Disease"/>
            <person name="Wu L."/>
            <person name="Ma J."/>
        </authorList>
    </citation>
    <scope>NUCLEOTIDE SEQUENCE [LARGE SCALE GENOMIC DNA]</scope>
    <source>
        <strain evidence="2">JCM 18283</strain>
    </source>
</reference>
<keyword evidence="2" id="KW-1185">Reference proteome</keyword>
<evidence type="ECO:0008006" key="3">
    <source>
        <dbReference type="Google" id="ProtNLM"/>
    </source>
</evidence>
<accession>A0ABP9G5W5</accession>
<protein>
    <recommendedName>
        <fullName evidence="3">PepSY-like beta-lactamase-inhibitor</fullName>
    </recommendedName>
</protein>